<dbReference type="RefSeq" id="WP_157834079.1">
    <property type="nucleotide sequence ID" value="NZ_JMIY01000005.1"/>
</dbReference>
<dbReference type="EMBL" id="JMIY01000005">
    <property type="protein sequence ID" value="KCZ71590.1"/>
    <property type="molecule type" value="Genomic_DNA"/>
</dbReference>
<dbReference type="AlphaFoldDB" id="A0A062V877"/>
<dbReference type="Proteomes" id="UP000027153">
    <property type="component" value="Unassembled WGS sequence"/>
</dbReference>
<evidence type="ECO:0000313" key="3">
    <source>
        <dbReference type="Proteomes" id="UP000027153"/>
    </source>
</evidence>
<feature type="transmembrane region" description="Helical" evidence="1">
    <location>
        <begin position="7"/>
        <end position="24"/>
    </location>
</feature>
<name>A0A062V877_9EURY</name>
<proteinExistence type="predicted"/>
<evidence type="ECO:0000313" key="2">
    <source>
        <dbReference type="EMBL" id="KCZ71590.1"/>
    </source>
</evidence>
<protein>
    <submittedName>
        <fullName evidence="2">Uncharacterized protein</fullName>
    </submittedName>
</protein>
<comment type="caution">
    <text evidence="2">The sequence shown here is derived from an EMBL/GenBank/DDBJ whole genome shotgun (WGS) entry which is preliminary data.</text>
</comment>
<keyword evidence="3" id="KW-1185">Reference proteome</keyword>
<organism evidence="2 3">
    <name type="scientific">Candidatus Methanoperedens nitratireducens</name>
    <dbReference type="NCBI Taxonomy" id="1392998"/>
    <lineage>
        <taxon>Archaea</taxon>
        <taxon>Methanobacteriati</taxon>
        <taxon>Methanobacteriota</taxon>
        <taxon>Stenosarchaea group</taxon>
        <taxon>Methanomicrobia</taxon>
        <taxon>Methanosarcinales</taxon>
        <taxon>ANME-2 cluster</taxon>
        <taxon>Candidatus Methanoperedentaceae</taxon>
        <taxon>Candidatus Methanoperedens</taxon>
    </lineage>
</organism>
<keyword evidence="1" id="KW-0812">Transmembrane</keyword>
<reference evidence="2 3" key="1">
    <citation type="journal article" date="2013" name="Nature">
        <title>Anaerobic oxidation of methane coupled to nitrate reduction in a novel archaeal lineage.</title>
        <authorList>
            <person name="Haroon M.F."/>
            <person name="Hu S."/>
            <person name="Shi Y."/>
            <person name="Imelfort M."/>
            <person name="Keller J."/>
            <person name="Hugenholtz P."/>
            <person name="Yuan Z."/>
            <person name="Tyson G.W."/>
        </authorList>
    </citation>
    <scope>NUCLEOTIDE SEQUENCE [LARGE SCALE GENOMIC DNA]</scope>
    <source>
        <strain evidence="2 3">ANME-2d</strain>
    </source>
</reference>
<accession>A0A062V877</accession>
<gene>
    <name evidence="2" type="ORF">ANME2D_02325</name>
</gene>
<evidence type="ECO:0000256" key="1">
    <source>
        <dbReference type="SAM" id="Phobius"/>
    </source>
</evidence>
<keyword evidence="1" id="KW-1133">Transmembrane helix</keyword>
<sequence>MLEGYKTYIAAGLALAGAAYYVMVEGNAEKGYELFLAGLALAGLRNALANM</sequence>
<keyword evidence="1" id="KW-0472">Membrane</keyword>